<name>A0AA48HZB6_9TREE</name>
<dbReference type="KEGG" id="ccac:CcaHIS019_0109740"/>
<organism evidence="1 2">
    <name type="scientific">Cutaneotrichosporon cavernicola</name>
    <dbReference type="NCBI Taxonomy" id="279322"/>
    <lineage>
        <taxon>Eukaryota</taxon>
        <taxon>Fungi</taxon>
        <taxon>Dikarya</taxon>
        <taxon>Basidiomycota</taxon>
        <taxon>Agaricomycotina</taxon>
        <taxon>Tremellomycetes</taxon>
        <taxon>Trichosporonales</taxon>
        <taxon>Trichosporonaceae</taxon>
        <taxon>Cutaneotrichosporon</taxon>
    </lineage>
</organism>
<evidence type="ECO:0000313" key="1">
    <source>
        <dbReference type="EMBL" id="BEI88256.1"/>
    </source>
</evidence>
<protein>
    <submittedName>
        <fullName evidence="1">Uncharacterized protein</fullName>
    </submittedName>
</protein>
<dbReference type="Proteomes" id="UP001233271">
    <property type="component" value="Chromosome 1"/>
</dbReference>
<keyword evidence="2" id="KW-1185">Reference proteome</keyword>
<dbReference type="GeneID" id="85492127"/>
<evidence type="ECO:0000313" key="2">
    <source>
        <dbReference type="Proteomes" id="UP001233271"/>
    </source>
</evidence>
<dbReference type="EMBL" id="AP028212">
    <property type="protein sequence ID" value="BEI88256.1"/>
    <property type="molecule type" value="Genomic_DNA"/>
</dbReference>
<dbReference type="RefSeq" id="XP_060453522.1">
    <property type="nucleotide sequence ID" value="XM_060604291.1"/>
</dbReference>
<sequence>MVIHHCPYHCQHHYATYPQTYYHMTSTTSYFPTTIKLDVEDSDYARTFTETITHPWGAWPSSADLATLDRLTSEPERLKAVVDVLKERLGSGGECAARALKLITALPFSALADLEGEITKVADGTRWADYSTRVDAAYFLPQVAEAKAARDEVDKERNWDAWQAMYGRSGAAWVPPPMESAYAYPKMPEVECPTNPSGWRFVMFPEPFMRHMETGGAYPWHR</sequence>
<accession>A0AA48HZB6</accession>
<proteinExistence type="predicted"/>
<reference evidence="1" key="1">
    <citation type="journal article" date="2023" name="BMC Genomics">
        <title>Chromosome-level genome assemblies of Cutaneotrichosporon spp. (Trichosporonales, Basidiomycota) reveal imbalanced evolution between nucleotide sequences and chromosome synteny.</title>
        <authorList>
            <person name="Kobayashi Y."/>
            <person name="Kayamori A."/>
            <person name="Aoki K."/>
            <person name="Shiwa Y."/>
            <person name="Matsutani M."/>
            <person name="Fujita N."/>
            <person name="Sugita T."/>
            <person name="Iwasaki W."/>
            <person name="Tanaka N."/>
            <person name="Takashima M."/>
        </authorList>
    </citation>
    <scope>NUCLEOTIDE SEQUENCE</scope>
    <source>
        <strain evidence="1">HIS019</strain>
    </source>
</reference>
<gene>
    <name evidence="1" type="ORF">CcaverHIS019_0109740</name>
</gene>
<dbReference type="AlphaFoldDB" id="A0AA48HZB6"/>